<dbReference type="EMBL" id="CP054836">
    <property type="protein sequence ID" value="QKV18891.1"/>
    <property type="molecule type" value="Genomic_DNA"/>
</dbReference>
<evidence type="ECO:0000313" key="3">
    <source>
        <dbReference type="EMBL" id="QKV18891.1"/>
    </source>
</evidence>
<dbReference type="Proteomes" id="UP000509367">
    <property type="component" value="Chromosome"/>
</dbReference>
<dbReference type="InterPro" id="IPR032635">
    <property type="entry name" value="Anti_2"/>
</dbReference>
<feature type="compositionally biased region" description="Basic and acidic residues" evidence="1">
    <location>
        <begin position="36"/>
        <end position="45"/>
    </location>
</feature>
<reference evidence="3 4" key="1">
    <citation type="submission" date="2020-06" db="EMBL/GenBank/DDBJ databases">
        <title>Oricola thermophila sp. nov. isolated from a tidal sediments.</title>
        <authorList>
            <person name="Kwon K.K."/>
            <person name="Yang S.-H."/>
            <person name="Park M.-J."/>
        </authorList>
    </citation>
    <scope>NUCLEOTIDE SEQUENCE [LARGE SCALE GENOMIC DNA]</scope>
    <source>
        <strain evidence="3 4">MEBiC13590</strain>
    </source>
</reference>
<organism evidence="3 4">
    <name type="scientific">Oricola thermophila</name>
    <dbReference type="NCBI Taxonomy" id="2742145"/>
    <lineage>
        <taxon>Bacteria</taxon>
        <taxon>Pseudomonadati</taxon>
        <taxon>Pseudomonadota</taxon>
        <taxon>Alphaproteobacteria</taxon>
        <taxon>Hyphomicrobiales</taxon>
        <taxon>Ahrensiaceae</taxon>
        <taxon>Oricola</taxon>
    </lineage>
</organism>
<feature type="region of interest" description="Disordered" evidence="1">
    <location>
        <begin position="26"/>
        <end position="45"/>
    </location>
</feature>
<evidence type="ECO:0000313" key="4">
    <source>
        <dbReference type="Proteomes" id="UP000509367"/>
    </source>
</evidence>
<gene>
    <name evidence="3" type="ORF">HTY61_10735</name>
</gene>
<evidence type="ECO:0000259" key="2">
    <source>
        <dbReference type="Pfam" id="PF16998"/>
    </source>
</evidence>
<dbReference type="RefSeq" id="WP_175276784.1">
    <property type="nucleotide sequence ID" value="NZ_CP054836.1"/>
</dbReference>
<sequence length="133" mass="14265">MTGRDLDEAAVGSIAIVDSTTAVAPDPFRQADGAEGAERDRLLDEDTIRNAVTSADLNSLEDGPLNWANQSTGSSGVITEIAQRKVAGQTCRSFTATRNAYDGVTVYQGELCLDRRTGWWTRLLEPLGFGNDA</sequence>
<dbReference type="AlphaFoldDB" id="A0A6N1VCV6"/>
<name>A0A6N1VCV6_9HYPH</name>
<keyword evidence="4" id="KW-1185">Reference proteome</keyword>
<feature type="domain" description="Surface antigen" evidence="2">
    <location>
        <begin position="38"/>
        <end position="123"/>
    </location>
</feature>
<dbReference type="Pfam" id="PF16998">
    <property type="entry name" value="17kDa_Anti_2"/>
    <property type="match status" value="1"/>
</dbReference>
<protein>
    <recommendedName>
        <fullName evidence="2">Surface antigen domain-containing protein</fullName>
    </recommendedName>
</protein>
<proteinExistence type="predicted"/>
<evidence type="ECO:0000256" key="1">
    <source>
        <dbReference type="SAM" id="MobiDB-lite"/>
    </source>
</evidence>
<accession>A0A6N1VCV6</accession>
<dbReference type="KEGG" id="orm:HTY61_10735"/>